<organism evidence="1">
    <name type="scientific">Moorella thermoacetica Y72</name>
    <dbReference type="NCBI Taxonomy" id="1325331"/>
    <lineage>
        <taxon>Bacteria</taxon>
        <taxon>Bacillati</taxon>
        <taxon>Bacillota</taxon>
        <taxon>Clostridia</taxon>
        <taxon>Neomoorellales</taxon>
        <taxon>Neomoorellaceae</taxon>
        <taxon>Neomoorella</taxon>
    </lineage>
</organism>
<sequence>MEPLAAARRSRRVGRRLIYLPRLAGFPSLAANYILVQ</sequence>
<gene>
    <name evidence="1" type="ORF">MTY_1192</name>
</gene>
<dbReference type="EMBL" id="DF238840">
    <property type="protein sequence ID" value="GAF25855.1"/>
    <property type="molecule type" value="Genomic_DNA"/>
</dbReference>
<name>A0A0S6UBL8_NEOTH</name>
<accession>A0A0S6UBL8</accession>
<dbReference type="AlphaFoldDB" id="A0A0S6UBL8"/>
<proteinExistence type="predicted"/>
<dbReference type="Proteomes" id="UP000063718">
    <property type="component" value="Unassembled WGS sequence"/>
</dbReference>
<evidence type="ECO:0000313" key="1">
    <source>
        <dbReference type="EMBL" id="GAF25855.1"/>
    </source>
</evidence>
<protein>
    <submittedName>
        <fullName evidence="1">Uncharacterized protein</fullName>
    </submittedName>
</protein>
<reference evidence="1" key="1">
    <citation type="journal article" date="2014" name="Gene">
        <title>Genome-guided analysis of transformation efficiency and carbon dioxide assimilation by Moorella thermoacetica Y72.</title>
        <authorList>
            <person name="Tsukahara K."/>
            <person name="Kita A."/>
            <person name="Nakashimada Y."/>
            <person name="Hoshino T."/>
            <person name="Murakami K."/>
        </authorList>
    </citation>
    <scope>NUCLEOTIDE SEQUENCE [LARGE SCALE GENOMIC DNA]</scope>
    <source>
        <strain evidence="1">Y72</strain>
    </source>
</reference>